<evidence type="ECO:0008006" key="3">
    <source>
        <dbReference type="Google" id="ProtNLM"/>
    </source>
</evidence>
<evidence type="ECO:0000313" key="1">
    <source>
        <dbReference type="EMBL" id="RXG32020.1"/>
    </source>
</evidence>
<proteinExistence type="predicted"/>
<comment type="caution">
    <text evidence="1">The sequence shown here is derived from an EMBL/GenBank/DDBJ whole genome shotgun (WGS) entry which is preliminary data.</text>
</comment>
<organism evidence="1 2">
    <name type="scientific">Leeuwenhoekiella marinoflava</name>
    <dbReference type="NCBI Taxonomy" id="988"/>
    <lineage>
        <taxon>Bacteria</taxon>
        <taxon>Pseudomonadati</taxon>
        <taxon>Bacteroidota</taxon>
        <taxon>Flavobacteriia</taxon>
        <taxon>Flavobacteriales</taxon>
        <taxon>Flavobacteriaceae</taxon>
        <taxon>Leeuwenhoekiella</taxon>
    </lineage>
</organism>
<dbReference type="RefSeq" id="WP_073098496.1">
    <property type="nucleotide sequence ID" value="NZ_QOVL01000005.1"/>
</dbReference>
<protein>
    <recommendedName>
        <fullName evidence="3">Winged helix-turn-helix protein DUF2582</fullName>
    </recommendedName>
</protein>
<accession>A0A4Q0PNC2</accession>
<dbReference type="STRING" id="1122159.SAMN02745246_01381"/>
<reference evidence="1 2" key="1">
    <citation type="submission" date="2018-07" db="EMBL/GenBank/DDBJ databases">
        <title>Leeuwenhoekiella genomics.</title>
        <authorList>
            <person name="Tahon G."/>
            <person name="Willems A."/>
        </authorList>
    </citation>
    <scope>NUCLEOTIDE SEQUENCE [LARGE SCALE GENOMIC DNA]</scope>
    <source>
        <strain evidence="1 2">LMG 1345</strain>
    </source>
</reference>
<sequence>MPVAKETDKYFALTEITKAHEKSGGHTGILFNDLATKTQVPIEDLKEAIRELCREKKITWYDNVHGKAFKLKK</sequence>
<dbReference type="AlphaFoldDB" id="A0A4Q0PNC2"/>
<evidence type="ECO:0000313" key="2">
    <source>
        <dbReference type="Proteomes" id="UP000290608"/>
    </source>
</evidence>
<dbReference type="Proteomes" id="UP000290608">
    <property type="component" value="Unassembled WGS sequence"/>
</dbReference>
<name>A0A4Q0PNC2_9FLAO</name>
<dbReference type="EMBL" id="QOVL01000005">
    <property type="protein sequence ID" value="RXG32020.1"/>
    <property type="molecule type" value="Genomic_DNA"/>
</dbReference>
<gene>
    <name evidence="1" type="ORF">DSL99_1325</name>
</gene>